<dbReference type="HOGENOM" id="CLU_000134_36_4_1"/>
<comment type="subcellular location">
    <subcellularLocation>
        <location evidence="1">Membrane</location>
        <topology evidence="1">Multi-pass membrane protein</topology>
    </subcellularLocation>
</comment>
<evidence type="ECO:0000256" key="1">
    <source>
        <dbReference type="ARBA" id="ARBA00004141"/>
    </source>
</evidence>
<feature type="repeat" description="ANK" evidence="7">
    <location>
        <begin position="84"/>
        <end position="107"/>
    </location>
</feature>
<dbReference type="OMA" id="WLFDSVH"/>
<evidence type="ECO:0000256" key="2">
    <source>
        <dbReference type="ARBA" id="ARBA00022692"/>
    </source>
</evidence>
<evidence type="ECO:0000313" key="11">
    <source>
        <dbReference type="Proteomes" id="UP000006729"/>
    </source>
</evidence>
<feature type="repeat" description="ANK" evidence="7">
    <location>
        <begin position="210"/>
        <end position="242"/>
    </location>
</feature>
<protein>
    <recommendedName>
        <fullName evidence="9">PGG domain-containing protein</fullName>
    </recommendedName>
</protein>
<gene>
    <name evidence="10" type="ORF">POPTR_019G107000</name>
</gene>
<keyword evidence="4 8" id="KW-1133">Transmembrane helix</keyword>
<keyword evidence="11" id="KW-1185">Reference proteome</keyword>
<evidence type="ECO:0000256" key="5">
    <source>
        <dbReference type="ARBA" id="ARBA00023043"/>
    </source>
</evidence>
<dbReference type="PANTHER" id="PTHR24186:SF53">
    <property type="entry name" value="PGG DOMAIN-CONTAINING PROTEIN"/>
    <property type="match status" value="1"/>
</dbReference>
<dbReference type="SMR" id="U5FHP1"/>
<dbReference type="PROSITE" id="PS50088">
    <property type="entry name" value="ANK_REPEAT"/>
    <property type="match status" value="2"/>
</dbReference>
<keyword evidence="3" id="KW-0677">Repeat</keyword>
<dbReference type="Pfam" id="PF13962">
    <property type="entry name" value="PGG"/>
    <property type="match status" value="1"/>
</dbReference>
<sequence length="600" mass="67256">MNSSDQQMNSITYMEPKLYKAAEAGNINPFKDRLPTSLNELLTPKKNTILHVYLENQRKGSKSTDFVGQIIDMCPPLLLQANKKGEIPLHFAARYGRSNVVRVLIDRAKARPTDPESGVTEAKKMLRTANEEQDTALHVAARNIQAQVVEILTKEDPEFSYSANVHGETPLYIAANMRFNWRFKRHEENRKKVIDEILSNCKSVEYSGSHGRTALHAAAMHGDHETARKILKRNPSLTRRTDDDGWSPLHYAAFFPYLSHGVPTVKVLLEHDVSAAYIVDSEKRTALHLAVVRGDVAAVRAIMNPCPACCELVDNRGWNVLHYAATTIKGYFYFPQWIPHFEKLKYEKDNDGNTPLHLYAALGNFPQQRLSSDWIHAYKKMCGLNKRNLSVDDILGRNFPETKKEILESLKDVRSGPLQRPIAMMKKEYLSISERGMETRVLVAALVATVTFAAAFTMPGGYKNEQGIAVLLKNAAFVVFVISDAIAMLLSISALFMHFCWAPIGTRGQVEEDMKGNWTSTLTICAIPAMVIAFITGSYAVLAPSSWLAITTCFIGAAFIFFASTAFIVDGRTLFKILKIQRLKFDSTLLTVESFVDKKN</sequence>
<keyword evidence="5 7" id="KW-0040">ANK repeat</keyword>
<feature type="transmembrane region" description="Helical" evidence="8">
    <location>
        <begin position="441"/>
        <end position="462"/>
    </location>
</feature>
<dbReference type="eggNOG" id="KOG0504">
    <property type="taxonomic scope" value="Eukaryota"/>
</dbReference>
<dbReference type="Proteomes" id="UP000006729">
    <property type="component" value="Chromosome 19"/>
</dbReference>
<reference evidence="10 11" key="1">
    <citation type="journal article" date="2006" name="Science">
        <title>The genome of black cottonwood, Populus trichocarpa (Torr. &amp; Gray).</title>
        <authorList>
            <person name="Tuskan G.A."/>
            <person name="Difazio S."/>
            <person name="Jansson S."/>
            <person name="Bohlmann J."/>
            <person name="Grigoriev I."/>
            <person name="Hellsten U."/>
            <person name="Putnam N."/>
            <person name="Ralph S."/>
            <person name="Rombauts S."/>
            <person name="Salamov A."/>
            <person name="Schein J."/>
            <person name="Sterck L."/>
            <person name="Aerts A."/>
            <person name="Bhalerao R.R."/>
            <person name="Bhalerao R.P."/>
            <person name="Blaudez D."/>
            <person name="Boerjan W."/>
            <person name="Brun A."/>
            <person name="Brunner A."/>
            <person name="Busov V."/>
            <person name="Campbell M."/>
            <person name="Carlson J."/>
            <person name="Chalot M."/>
            <person name="Chapman J."/>
            <person name="Chen G.L."/>
            <person name="Cooper D."/>
            <person name="Coutinho P.M."/>
            <person name="Couturier J."/>
            <person name="Covert S."/>
            <person name="Cronk Q."/>
            <person name="Cunningham R."/>
            <person name="Davis J."/>
            <person name="Degroeve S."/>
            <person name="Dejardin A."/>
            <person name="Depamphilis C."/>
            <person name="Detter J."/>
            <person name="Dirks B."/>
            <person name="Dubchak I."/>
            <person name="Duplessis S."/>
            <person name="Ehlting J."/>
            <person name="Ellis B."/>
            <person name="Gendler K."/>
            <person name="Goodstein D."/>
            <person name="Gribskov M."/>
            <person name="Grimwood J."/>
            <person name="Groover A."/>
            <person name="Gunter L."/>
            <person name="Hamberger B."/>
            <person name="Heinze B."/>
            <person name="Helariutta Y."/>
            <person name="Henrissat B."/>
            <person name="Holligan D."/>
            <person name="Holt R."/>
            <person name="Huang W."/>
            <person name="Islam-Faridi N."/>
            <person name="Jones S."/>
            <person name="Jones-Rhoades M."/>
            <person name="Jorgensen R."/>
            <person name="Joshi C."/>
            <person name="Kangasjarvi J."/>
            <person name="Karlsson J."/>
            <person name="Kelleher C."/>
            <person name="Kirkpatrick R."/>
            <person name="Kirst M."/>
            <person name="Kohler A."/>
            <person name="Kalluri U."/>
            <person name="Larimer F."/>
            <person name="Leebens-Mack J."/>
            <person name="Leple J.C."/>
            <person name="Locascio P."/>
            <person name="Lou Y."/>
            <person name="Lucas S."/>
            <person name="Martin F."/>
            <person name="Montanini B."/>
            <person name="Napoli C."/>
            <person name="Nelson D.R."/>
            <person name="Nelson C."/>
            <person name="Nieminen K."/>
            <person name="Nilsson O."/>
            <person name="Pereda V."/>
            <person name="Peter G."/>
            <person name="Philippe R."/>
            <person name="Pilate G."/>
            <person name="Poliakov A."/>
            <person name="Razumovskaya J."/>
            <person name="Richardson P."/>
            <person name="Rinaldi C."/>
            <person name="Ritland K."/>
            <person name="Rouze P."/>
            <person name="Ryaboy D."/>
            <person name="Schmutz J."/>
            <person name="Schrader J."/>
            <person name="Segerman B."/>
            <person name="Shin H."/>
            <person name="Siddiqui A."/>
            <person name="Sterky F."/>
            <person name="Terry A."/>
            <person name="Tsai C.J."/>
            <person name="Uberbacher E."/>
            <person name="Unneberg P."/>
            <person name="Vahala J."/>
            <person name="Wall K."/>
            <person name="Wessler S."/>
            <person name="Yang G."/>
            <person name="Yin T."/>
            <person name="Douglas C."/>
            <person name="Marra M."/>
            <person name="Sandberg G."/>
            <person name="Van de Peer Y."/>
            <person name="Rokhsar D."/>
        </authorList>
    </citation>
    <scope>NUCLEOTIDE SEQUENCE [LARGE SCALE GENOMIC DNA]</scope>
    <source>
        <strain evidence="11">cv. Nisqually</strain>
    </source>
</reference>
<evidence type="ECO:0000256" key="8">
    <source>
        <dbReference type="SAM" id="Phobius"/>
    </source>
</evidence>
<keyword evidence="6 8" id="KW-0472">Membrane</keyword>
<dbReference type="PROSITE" id="PS50297">
    <property type="entry name" value="ANK_REP_REGION"/>
    <property type="match status" value="2"/>
</dbReference>
<accession>U5FHP1</accession>
<dbReference type="Gramene" id="Potri.019G107000.1.v4.1">
    <property type="protein sequence ID" value="Potri.019G107000.1.v4.1"/>
    <property type="gene ID" value="Potri.019G107000.v4.1"/>
</dbReference>
<dbReference type="FunFam" id="1.25.40.20:FF:001188">
    <property type="entry name" value="Uncharacterized protein"/>
    <property type="match status" value="1"/>
</dbReference>
<dbReference type="Pfam" id="PF12796">
    <property type="entry name" value="Ank_2"/>
    <property type="match status" value="1"/>
</dbReference>
<dbReference type="Pfam" id="PF00023">
    <property type="entry name" value="Ank"/>
    <property type="match status" value="1"/>
</dbReference>
<dbReference type="Gene3D" id="1.25.40.20">
    <property type="entry name" value="Ankyrin repeat-containing domain"/>
    <property type="match status" value="1"/>
</dbReference>
<dbReference type="InterPro" id="IPR026961">
    <property type="entry name" value="PGG_dom"/>
</dbReference>
<dbReference type="AlphaFoldDB" id="U5FHP1"/>
<dbReference type="SUPFAM" id="SSF48403">
    <property type="entry name" value="Ankyrin repeat"/>
    <property type="match status" value="1"/>
</dbReference>
<organism evidence="10 11">
    <name type="scientific">Populus trichocarpa</name>
    <name type="common">Western balsam poplar</name>
    <name type="synonym">Populus balsamifera subsp. trichocarpa</name>
    <dbReference type="NCBI Taxonomy" id="3694"/>
    <lineage>
        <taxon>Eukaryota</taxon>
        <taxon>Viridiplantae</taxon>
        <taxon>Streptophyta</taxon>
        <taxon>Embryophyta</taxon>
        <taxon>Tracheophyta</taxon>
        <taxon>Spermatophyta</taxon>
        <taxon>Magnoliopsida</taxon>
        <taxon>eudicotyledons</taxon>
        <taxon>Gunneridae</taxon>
        <taxon>Pentapetalae</taxon>
        <taxon>rosids</taxon>
        <taxon>fabids</taxon>
        <taxon>Malpighiales</taxon>
        <taxon>Salicaceae</taxon>
        <taxon>Saliceae</taxon>
        <taxon>Populus</taxon>
    </lineage>
</organism>
<feature type="transmembrane region" description="Helical" evidence="8">
    <location>
        <begin position="522"/>
        <end position="541"/>
    </location>
</feature>
<dbReference type="STRING" id="3694.U5FHP1"/>
<dbReference type="EMBL" id="CM009308">
    <property type="protein sequence ID" value="PNS91475.1"/>
    <property type="molecule type" value="Genomic_DNA"/>
</dbReference>
<evidence type="ECO:0000256" key="7">
    <source>
        <dbReference type="PROSITE-ProRule" id="PRU00023"/>
    </source>
</evidence>
<feature type="domain" description="PGG" evidence="9">
    <location>
        <begin position="436"/>
        <end position="541"/>
    </location>
</feature>
<evidence type="ECO:0000259" key="9">
    <source>
        <dbReference type="Pfam" id="PF13962"/>
    </source>
</evidence>
<feature type="transmembrane region" description="Helical" evidence="8">
    <location>
        <begin position="474"/>
        <end position="501"/>
    </location>
</feature>
<dbReference type="PANTHER" id="PTHR24186">
    <property type="entry name" value="PROTEIN PHOSPHATASE 1 REGULATORY SUBUNIT"/>
    <property type="match status" value="1"/>
</dbReference>
<evidence type="ECO:0000313" key="10">
    <source>
        <dbReference type="EMBL" id="PNS91475.1"/>
    </source>
</evidence>
<evidence type="ECO:0000256" key="6">
    <source>
        <dbReference type="ARBA" id="ARBA00023136"/>
    </source>
</evidence>
<dbReference type="InterPro" id="IPR036770">
    <property type="entry name" value="Ankyrin_rpt-contain_sf"/>
</dbReference>
<dbReference type="GO" id="GO:0016020">
    <property type="term" value="C:membrane"/>
    <property type="evidence" value="ECO:0000318"/>
    <property type="project" value="GO_Central"/>
</dbReference>
<dbReference type="InterPro" id="IPR002110">
    <property type="entry name" value="Ankyrin_rpt"/>
</dbReference>
<dbReference type="InParanoid" id="U5FHP1"/>
<keyword evidence="2 8" id="KW-0812">Transmembrane</keyword>
<dbReference type="SMART" id="SM00248">
    <property type="entry name" value="ANK"/>
    <property type="match status" value="8"/>
</dbReference>
<feature type="transmembrane region" description="Helical" evidence="8">
    <location>
        <begin position="547"/>
        <end position="569"/>
    </location>
</feature>
<evidence type="ECO:0000256" key="3">
    <source>
        <dbReference type="ARBA" id="ARBA00022737"/>
    </source>
</evidence>
<name>U5FHP1_POPTR</name>
<proteinExistence type="predicted"/>
<evidence type="ECO:0000256" key="4">
    <source>
        <dbReference type="ARBA" id="ARBA00022989"/>
    </source>
</evidence>